<dbReference type="InterPro" id="IPR033756">
    <property type="entry name" value="YlxH/NBP35"/>
</dbReference>
<reference evidence="4" key="2">
    <citation type="submission" date="2020-09" db="EMBL/GenBank/DDBJ databases">
        <authorList>
            <person name="Sun Q."/>
            <person name="Zhou Y."/>
        </authorList>
    </citation>
    <scope>NUCLEOTIDE SEQUENCE</scope>
    <source>
        <strain evidence="4">CGMCC 4.7201</strain>
    </source>
</reference>
<keyword evidence="1" id="KW-0547">Nucleotide-binding</keyword>
<dbReference type="InterPro" id="IPR027417">
    <property type="entry name" value="P-loop_NTPase"/>
</dbReference>
<reference evidence="4" key="1">
    <citation type="journal article" date="2014" name="Int. J. Syst. Evol. Microbiol.">
        <title>Complete genome sequence of Corynebacterium casei LMG S-19264T (=DSM 44701T), isolated from a smear-ripened cheese.</title>
        <authorList>
            <consortium name="US DOE Joint Genome Institute (JGI-PGF)"/>
            <person name="Walter F."/>
            <person name="Albersmeier A."/>
            <person name="Kalinowski J."/>
            <person name="Ruckert C."/>
        </authorList>
    </citation>
    <scope>NUCLEOTIDE SEQUENCE</scope>
    <source>
        <strain evidence="4">CGMCC 4.7201</strain>
    </source>
</reference>
<feature type="compositionally biased region" description="Polar residues" evidence="3">
    <location>
        <begin position="489"/>
        <end position="498"/>
    </location>
</feature>
<dbReference type="EMBL" id="BMMS01000028">
    <property type="protein sequence ID" value="GGO96195.1"/>
    <property type="molecule type" value="Genomic_DNA"/>
</dbReference>
<sequence>MLAALVVGWWLTPASQGRDESAWQSTLTVVPAPGSEDSVKLDVVRTFATSEQVTADAAKRLGLKDPAVLKPRVDISADAEAGMITITATGATQHDSEAVAGAFAKAMVQGYRKSLRDSAMTSADERSKQLKSLGDDITSMQDDLNASLGSRRTQIKAQLDSLNGQYSDLYSTIAKLRQTARAPVLEQFGGINSTASSGSVLSAPSSRSARLALAAALGLALGLVAVLMLDRLDTRLRSRSQAEEAFGFPVIGEIPVMSRRLRRSRVPAVASSPGAPAAEAYRALRAALLLTAPSSLAFPIGGRRDDRSSLPRLPQTAPVVLVVSARPGDGRTTTVAELAAALAETGRSVLVLDCDFRGSRAHELLGVEPGPGMAELLGGDGAEGLKEAIRPTRVERVGLVTAGRHSGYPAALVVRADEVLDEARKHADVVLVDSSPLLYANDSYDLVGHADTVLLTARSSHVTPEQAGRVGELLARTSVPVAGIALTASPGSPGSSPWITRRPSETVTTGAVTPFPAMGPGLVRDQDRSRAQPPRQTAEADPPDRGGPSWALGRDGTAPKAEGDDL</sequence>
<proteinExistence type="predicted"/>
<dbReference type="Proteomes" id="UP000641932">
    <property type="component" value="Unassembled WGS sequence"/>
</dbReference>
<organism evidence="4 5">
    <name type="scientific">Wenjunlia tyrosinilytica</name>
    <dbReference type="NCBI Taxonomy" id="1544741"/>
    <lineage>
        <taxon>Bacteria</taxon>
        <taxon>Bacillati</taxon>
        <taxon>Actinomycetota</taxon>
        <taxon>Actinomycetes</taxon>
        <taxon>Kitasatosporales</taxon>
        <taxon>Streptomycetaceae</taxon>
        <taxon>Wenjunlia</taxon>
    </lineage>
</organism>
<keyword evidence="2" id="KW-0067">ATP-binding</keyword>
<evidence type="ECO:0000313" key="4">
    <source>
        <dbReference type="EMBL" id="GGO96195.1"/>
    </source>
</evidence>
<dbReference type="AlphaFoldDB" id="A0A917ZVG1"/>
<keyword evidence="5" id="KW-1185">Reference proteome</keyword>
<dbReference type="PANTHER" id="PTHR32309:SF13">
    <property type="entry name" value="FERRIC ENTEROBACTIN TRANSPORT PROTEIN FEPE"/>
    <property type="match status" value="1"/>
</dbReference>
<evidence type="ECO:0000256" key="2">
    <source>
        <dbReference type="ARBA" id="ARBA00022840"/>
    </source>
</evidence>
<evidence type="ECO:0000256" key="1">
    <source>
        <dbReference type="ARBA" id="ARBA00022741"/>
    </source>
</evidence>
<feature type="region of interest" description="Disordered" evidence="3">
    <location>
        <begin position="487"/>
        <end position="566"/>
    </location>
</feature>
<dbReference type="PANTHER" id="PTHR32309">
    <property type="entry name" value="TYROSINE-PROTEIN KINASE"/>
    <property type="match status" value="1"/>
</dbReference>
<evidence type="ECO:0000256" key="3">
    <source>
        <dbReference type="SAM" id="MobiDB-lite"/>
    </source>
</evidence>
<dbReference type="InterPro" id="IPR050445">
    <property type="entry name" value="Bact_polysacc_biosynth/exp"/>
</dbReference>
<dbReference type="Pfam" id="PF10609">
    <property type="entry name" value="ParA"/>
    <property type="match status" value="1"/>
</dbReference>
<name>A0A917ZVG1_9ACTN</name>
<dbReference type="Gene3D" id="3.40.50.300">
    <property type="entry name" value="P-loop containing nucleotide triphosphate hydrolases"/>
    <property type="match status" value="1"/>
</dbReference>
<accession>A0A917ZVG1</accession>
<gene>
    <name evidence="4" type="ORF">GCM10012280_55140</name>
</gene>
<comment type="caution">
    <text evidence="4">The sequence shown here is derived from an EMBL/GenBank/DDBJ whole genome shotgun (WGS) entry which is preliminary data.</text>
</comment>
<dbReference type="SUPFAM" id="SSF52540">
    <property type="entry name" value="P-loop containing nucleoside triphosphate hydrolases"/>
    <property type="match status" value="1"/>
</dbReference>
<evidence type="ECO:0000313" key="5">
    <source>
        <dbReference type="Proteomes" id="UP000641932"/>
    </source>
</evidence>
<protein>
    <submittedName>
        <fullName evidence="4">Uncharacterized protein</fullName>
    </submittedName>
</protein>